<dbReference type="InterPro" id="IPR006162">
    <property type="entry name" value="Ppantetheine_attach_site"/>
</dbReference>
<gene>
    <name evidence="10" type="ORF">SAMN05216195_102189</name>
</gene>
<dbReference type="GO" id="GO:0031177">
    <property type="term" value="F:phosphopantetheine binding"/>
    <property type="evidence" value="ECO:0007669"/>
    <property type="project" value="InterPro"/>
</dbReference>
<dbReference type="InterPro" id="IPR001242">
    <property type="entry name" value="Condensation_dom"/>
</dbReference>
<feature type="domain" description="Carrier" evidence="9">
    <location>
        <begin position="1048"/>
        <end position="1124"/>
    </location>
</feature>
<dbReference type="FunFam" id="3.30.559.10:FF:000023">
    <property type="entry name" value="Non-ribosomal peptide synthetase"/>
    <property type="match status" value="1"/>
</dbReference>
<keyword evidence="5" id="KW-0596">Phosphopantetheine</keyword>
<keyword evidence="6" id="KW-0597">Phosphoprotein</keyword>
<evidence type="ECO:0000256" key="2">
    <source>
        <dbReference type="ARBA" id="ARBA00005102"/>
    </source>
</evidence>
<dbReference type="InterPro" id="IPR045851">
    <property type="entry name" value="AMP-bd_C_sf"/>
</dbReference>
<evidence type="ECO:0000256" key="1">
    <source>
        <dbReference type="ARBA" id="ARBA00001957"/>
    </source>
</evidence>
<dbReference type="FunFam" id="3.30.559.30:FF:000006">
    <property type="entry name" value="Yersiniabactin polyketide/non-ribosomal peptide synthetase"/>
    <property type="match status" value="1"/>
</dbReference>
<dbReference type="InterPro" id="IPR020845">
    <property type="entry name" value="AMP-binding_CS"/>
</dbReference>
<dbReference type="PANTHER" id="PTHR45527:SF10">
    <property type="entry name" value="PYOCHELIN SYNTHASE PCHF"/>
    <property type="match status" value="1"/>
</dbReference>
<dbReference type="EMBL" id="FOFT01000002">
    <property type="protein sequence ID" value="SEQ34162.1"/>
    <property type="molecule type" value="Genomic_DNA"/>
</dbReference>
<dbReference type="InterPro" id="IPR010071">
    <property type="entry name" value="AA_adenyl_dom"/>
</dbReference>
<dbReference type="OrthoDB" id="2472181at2"/>
<dbReference type="Gene3D" id="3.30.300.30">
    <property type="match status" value="1"/>
</dbReference>
<dbReference type="Pfam" id="PF00668">
    <property type="entry name" value="Condensation"/>
    <property type="match status" value="1"/>
</dbReference>
<dbReference type="SUPFAM" id="SSF47336">
    <property type="entry name" value="ACP-like"/>
    <property type="match status" value="2"/>
</dbReference>
<dbReference type="GO" id="GO:0016874">
    <property type="term" value="F:ligase activity"/>
    <property type="evidence" value="ECO:0007669"/>
    <property type="project" value="UniProtKB-KW"/>
</dbReference>
<name>A0A1H9F894_9PSEU</name>
<evidence type="ECO:0000256" key="5">
    <source>
        <dbReference type="ARBA" id="ARBA00022450"/>
    </source>
</evidence>
<dbReference type="InterPro" id="IPR025110">
    <property type="entry name" value="AMP-bd_C"/>
</dbReference>
<dbReference type="InterPro" id="IPR023213">
    <property type="entry name" value="CAT-like_dom_sf"/>
</dbReference>
<dbReference type="PROSITE" id="PS50075">
    <property type="entry name" value="CARRIER"/>
    <property type="match status" value="2"/>
</dbReference>
<dbReference type="SUPFAM" id="SSF56801">
    <property type="entry name" value="Acetyl-CoA synthetase-like"/>
    <property type="match status" value="1"/>
</dbReference>
<comment type="similarity">
    <text evidence="3">Belongs to the ATP-dependent AMP-binding enzyme family. MbtB subfamily.</text>
</comment>
<evidence type="ECO:0000256" key="3">
    <source>
        <dbReference type="ARBA" id="ARBA00007380"/>
    </source>
</evidence>
<dbReference type="Gene3D" id="3.40.50.12780">
    <property type="entry name" value="N-terminal domain of ligase-like"/>
    <property type="match status" value="1"/>
</dbReference>
<keyword evidence="11" id="KW-1185">Reference proteome</keyword>
<dbReference type="InterPro" id="IPR042099">
    <property type="entry name" value="ANL_N_sf"/>
</dbReference>
<evidence type="ECO:0000256" key="7">
    <source>
        <dbReference type="ARBA" id="ARBA00022598"/>
    </source>
</evidence>
<protein>
    <recommendedName>
        <fullName evidence="4">Phenyloxazoline synthase MbtB</fullName>
    </recommendedName>
    <alternativeName>
        <fullName evidence="8">Mycobactin synthetase protein B</fullName>
    </alternativeName>
</protein>
<organism evidence="10 11">
    <name type="scientific">Lentzea flaviverrucosa</name>
    <dbReference type="NCBI Taxonomy" id="200379"/>
    <lineage>
        <taxon>Bacteria</taxon>
        <taxon>Bacillati</taxon>
        <taxon>Actinomycetota</taxon>
        <taxon>Actinomycetes</taxon>
        <taxon>Pseudonocardiales</taxon>
        <taxon>Pseudonocardiaceae</taxon>
        <taxon>Lentzea</taxon>
    </lineage>
</organism>
<dbReference type="FunFam" id="1.10.1200.10:FF:000016">
    <property type="entry name" value="Non-ribosomal peptide synthase"/>
    <property type="match status" value="1"/>
</dbReference>
<comment type="cofactor">
    <cofactor evidence="1">
        <name>pantetheine 4'-phosphate</name>
        <dbReference type="ChEBI" id="CHEBI:47942"/>
    </cofactor>
</comment>
<dbReference type="Pfam" id="PF00550">
    <property type="entry name" value="PP-binding"/>
    <property type="match status" value="2"/>
</dbReference>
<evidence type="ECO:0000259" key="9">
    <source>
        <dbReference type="PROSITE" id="PS50075"/>
    </source>
</evidence>
<dbReference type="InterPro" id="IPR057737">
    <property type="entry name" value="Condensation_MtbB-like"/>
</dbReference>
<dbReference type="PROSITE" id="PS00012">
    <property type="entry name" value="PHOSPHOPANTETHEINE"/>
    <property type="match status" value="1"/>
</dbReference>
<dbReference type="SMART" id="SM00823">
    <property type="entry name" value="PKS_PP"/>
    <property type="match status" value="1"/>
</dbReference>
<evidence type="ECO:0000256" key="8">
    <source>
        <dbReference type="ARBA" id="ARBA00033440"/>
    </source>
</evidence>
<evidence type="ECO:0000313" key="11">
    <source>
        <dbReference type="Proteomes" id="UP000199028"/>
    </source>
</evidence>
<dbReference type="PANTHER" id="PTHR45527">
    <property type="entry name" value="NONRIBOSOMAL PEPTIDE SYNTHETASE"/>
    <property type="match status" value="1"/>
</dbReference>
<dbReference type="Gene3D" id="1.10.1200.10">
    <property type="entry name" value="ACP-like"/>
    <property type="match status" value="2"/>
</dbReference>
<sequence length="1156" mass="126710">MEHVAPDQDEIRSLLADHLELEPGRIGLDDDLVELGLHSLRMIRIAAGWRRKGIDVNFGDLARQPSVRAWHDLITARCGIPNVHSGEAEMSDDDEPFALATMQHGYWIGRRDGQELGGVAAHLYAEFDGAGLEVQRMERAVAKLVRRHPMLRSHFLEDGTQRVLDRPGLPVWSFTDLRLEPADEVERLLTAIRDEKTHQRMPAEQGKVFDVSLTLLPGGSTRLHIDVDMLSADALSYRVLVADLAEFYMHDGDDELEPLAYDYRSYLADRAKAPVAPVERARAWWREEIPRLPDPPRLPLVPERDRFDPLRSVRYDHWLDESAKQRLIERAHRHGVTPAVVLAAVFADVVGRWSGEKRFLLNLPLFNREPLHPQVELLVGDFSSSVLVDVEVGPGESIVDRARVLQRTLHDKVAHAEYPGLDVLRDLSRLRGEPVLASVVYTSGLNLGELFRDFVLETFGDPVWIISQGPQVVLDAQIVELKGGMLLNWDVREHAFPAGLMDAMFTRHRQIIETLVADDADWTCPLSDALPADQAEVRRLVNDTDLPTSGALLHTGFFANAVSRPHAPAVLWDGGTFTYGQLRDSALRVAACLAEKGVRRGDSVAIHLPKGPDQIVAALGVLAAGATYVPIGVDQPESRRVRMQEIAGTRATIVETASKGSNEVGIAEASAFGMPMTEPVAVDPGDIAYVLFTSGSTGEPKGVEIPHTSAVNTLERLNDHFHISPGDRALALSALEFDLSVYDMFGLFAAGGSLVAVTDVDRRDGHRCAELVRTHRVTVLNCAPALLEMILTAGEAEGLGDSLSTVVLGGDWVGVELPRRLRALVPRCRFAGLGGTTETAIHSTVCEVPAEVPANWHAVPYGQPMGGVRCRVVDETGRDCPDWVPGELWIGGLAPGRGYRGDPERTADRFVEHDGIRWYRTGDLARYRPDGDLEFLGRRDHQVKIRGHRVELGEVEAALRGLPGVRQAIADVVGDRRVLVAAVAFHDGSTTGQAALLTALADVLPAHMIPERLQVLDSFPLTSNGKLDRRSAVRALRRDTDTDRAQVAPENDLEAVLADIVASVLGTARIGVTEDFFTAGGDSVLATTAIARIRDWLDTTEATVTDLFTHRTVRDLATRLVARQATPGRVEAAARIYLEVAAMTDQEVLAEAEGGQ</sequence>
<feature type="domain" description="Carrier" evidence="9">
    <location>
        <begin position="5"/>
        <end position="78"/>
    </location>
</feature>
<dbReference type="FunFam" id="3.40.50.12780:FF:000012">
    <property type="entry name" value="Non-ribosomal peptide synthetase"/>
    <property type="match status" value="1"/>
</dbReference>
<proteinExistence type="inferred from homology"/>
<dbReference type="Gene3D" id="3.30.559.30">
    <property type="entry name" value="Nonribosomal peptide synthetase, condensation domain"/>
    <property type="match status" value="1"/>
</dbReference>
<comment type="pathway">
    <text evidence="2">Siderophore biosynthesis; mycobactin biosynthesis.</text>
</comment>
<reference evidence="11" key="1">
    <citation type="submission" date="2016-10" db="EMBL/GenBank/DDBJ databases">
        <authorList>
            <person name="Varghese N."/>
            <person name="Submissions S."/>
        </authorList>
    </citation>
    <scope>NUCLEOTIDE SEQUENCE [LARGE SCALE GENOMIC DNA]</scope>
    <source>
        <strain evidence="11">CGMCC 4.578</strain>
    </source>
</reference>
<dbReference type="Proteomes" id="UP000199028">
    <property type="component" value="Unassembled WGS sequence"/>
</dbReference>
<dbReference type="InterPro" id="IPR036736">
    <property type="entry name" value="ACP-like_sf"/>
</dbReference>
<dbReference type="RefSeq" id="WP_090064500.1">
    <property type="nucleotide sequence ID" value="NZ_FOFT01000002.1"/>
</dbReference>
<evidence type="ECO:0000256" key="4">
    <source>
        <dbReference type="ARBA" id="ARBA00016743"/>
    </source>
</evidence>
<dbReference type="AlphaFoldDB" id="A0A1H9F894"/>
<dbReference type="CDD" id="cd19535">
    <property type="entry name" value="Cyc_NRPS"/>
    <property type="match status" value="1"/>
</dbReference>
<dbReference type="InterPro" id="IPR000873">
    <property type="entry name" value="AMP-dep_synth/lig_dom"/>
</dbReference>
<dbReference type="Gene3D" id="3.30.559.10">
    <property type="entry name" value="Chloramphenicol acetyltransferase-like domain"/>
    <property type="match status" value="1"/>
</dbReference>
<dbReference type="InterPro" id="IPR020806">
    <property type="entry name" value="PKS_PP-bd"/>
</dbReference>
<dbReference type="PROSITE" id="PS00455">
    <property type="entry name" value="AMP_BINDING"/>
    <property type="match status" value="1"/>
</dbReference>
<dbReference type="GO" id="GO:0005737">
    <property type="term" value="C:cytoplasm"/>
    <property type="evidence" value="ECO:0007669"/>
    <property type="project" value="TreeGrafter"/>
</dbReference>
<keyword evidence="7" id="KW-0436">Ligase</keyword>
<accession>A0A1H9F894</accession>
<dbReference type="SUPFAM" id="SSF52777">
    <property type="entry name" value="CoA-dependent acyltransferases"/>
    <property type="match status" value="2"/>
</dbReference>
<evidence type="ECO:0000256" key="6">
    <source>
        <dbReference type="ARBA" id="ARBA00022553"/>
    </source>
</evidence>
<dbReference type="Pfam" id="PF13193">
    <property type="entry name" value="AMP-binding_C"/>
    <property type="match status" value="1"/>
</dbReference>
<dbReference type="InterPro" id="IPR009081">
    <property type="entry name" value="PP-bd_ACP"/>
</dbReference>
<dbReference type="GO" id="GO:0008610">
    <property type="term" value="P:lipid biosynthetic process"/>
    <property type="evidence" value="ECO:0007669"/>
    <property type="project" value="UniProtKB-ARBA"/>
</dbReference>
<dbReference type="GO" id="GO:0072330">
    <property type="term" value="P:monocarboxylic acid biosynthetic process"/>
    <property type="evidence" value="ECO:0007669"/>
    <property type="project" value="UniProtKB-ARBA"/>
</dbReference>
<evidence type="ECO:0000313" key="10">
    <source>
        <dbReference type="EMBL" id="SEQ34162.1"/>
    </source>
</evidence>
<dbReference type="GO" id="GO:0043041">
    <property type="term" value="P:amino acid activation for nonribosomal peptide biosynthetic process"/>
    <property type="evidence" value="ECO:0007669"/>
    <property type="project" value="TreeGrafter"/>
</dbReference>
<dbReference type="Pfam" id="PF00501">
    <property type="entry name" value="AMP-binding"/>
    <property type="match status" value="1"/>
</dbReference>
<dbReference type="GO" id="GO:0044550">
    <property type="term" value="P:secondary metabolite biosynthetic process"/>
    <property type="evidence" value="ECO:0007669"/>
    <property type="project" value="TreeGrafter"/>
</dbReference>
<dbReference type="NCBIfam" id="TIGR01733">
    <property type="entry name" value="AA-adenyl-dom"/>
    <property type="match status" value="1"/>
</dbReference>